<dbReference type="EMBL" id="CP003629">
    <property type="protein sequence ID" value="AFQ42418.1"/>
    <property type="molecule type" value="Genomic_DNA"/>
</dbReference>
<evidence type="ECO:0000313" key="7">
    <source>
        <dbReference type="Proteomes" id="UP000005262"/>
    </source>
</evidence>
<dbReference type="InterPro" id="IPR017900">
    <property type="entry name" value="4Fe4S_Fe_S_CS"/>
</dbReference>
<dbReference type="PANTHER" id="PTHR43687:SF1">
    <property type="entry name" value="FERREDOXIN III"/>
    <property type="match status" value="1"/>
</dbReference>
<evidence type="ECO:0000256" key="2">
    <source>
        <dbReference type="ARBA" id="ARBA00022723"/>
    </source>
</evidence>
<keyword evidence="2" id="KW-0479">Metal-binding</keyword>
<dbReference type="RefSeq" id="WP_014901340.1">
    <property type="nucleotide sequence ID" value="NC_018515.1"/>
</dbReference>
<evidence type="ECO:0000256" key="4">
    <source>
        <dbReference type="ARBA" id="ARBA00023014"/>
    </source>
</evidence>
<dbReference type="InterPro" id="IPR007160">
    <property type="entry name" value="DUF362"/>
</dbReference>
<dbReference type="GO" id="GO:0046872">
    <property type="term" value="F:metal ion binding"/>
    <property type="evidence" value="ECO:0007669"/>
    <property type="project" value="UniProtKB-KW"/>
</dbReference>
<dbReference type="STRING" id="768704.Desmer_0359"/>
<dbReference type="eggNOG" id="COG2006">
    <property type="taxonomic scope" value="Bacteria"/>
</dbReference>
<dbReference type="InterPro" id="IPR017896">
    <property type="entry name" value="4Fe4S_Fe-S-bd"/>
</dbReference>
<dbReference type="KEGG" id="dmi:Desmer_0359"/>
<dbReference type="Pfam" id="PF04015">
    <property type="entry name" value="DUF362"/>
    <property type="match status" value="1"/>
</dbReference>
<dbReference type="eggNOG" id="COG1143">
    <property type="taxonomic scope" value="Bacteria"/>
</dbReference>
<dbReference type="PROSITE" id="PS51379">
    <property type="entry name" value="4FE4S_FER_2"/>
    <property type="match status" value="2"/>
</dbReference>
<organism evidence="6 7">
    <name type="scientific">Desulfosporosinus meridiei (strain ATCC BAA-275 / DSM 13257 / KCTC 12902 / NCIMB 13706 / S10)</name>
    <dbReference type="NCBI Taxonomy" id="768704"/>
    <lineage>
        <taxon>Bacteria</taxon>
        <taxon>Bacillati</taxon>
        <taxon>Bacillota</taxon>
        <taxon>Clostridia</taxon>
        <taxon>Eubacteriales</taxon>
        <taxon>Desulfitobacteriaceae</taxon>
        <taxon>Desulfosporosinus</taxon>
    </lineage>
</organism>
<evidence type="ECO:0000259" key="5">
    <source>
        <dbReference type="PROSITE" id="PS51379"/>
    </source>
</evidence>
<dbReference type="Proteomes" id="UP000005262">
    <property type="component" value="Chromosome"/>
</dbReference>
<feature type="domain" description="4Fe-4S ferredoxin-type" evidence="5">
    <location>
        <begin position="315"/>
        <end position="344"/>
    </location>
</feature>
<dbReference type="PROSITE" id="PS00198">
    <property type="entry name" value="4FE4S_FER_1"/>
    <property type="match status" value="2"/>
</dbReference>
<dbReference type="Pfam" id="PF12838">
    <property type="entry name" value="Fer4_7"/>
    <property type="match status" value="1"/>
</dbReference>
<dbReference type="AlphaFoldDB" id="J7ITJ4"/>
<feature type="domain" description="4Fe-4S ferredoxin-type" evidence="5">
    <location>
        <begin position="345"/>
        <end position="374"/>
    </location>
</feature>
<dbReference type="HOGENOM" id="CLU_058393_1_0_9"/>
<keyword evidence="4" id="KW-0411">Iron-sulfur</keyword>
<name>J7ITJ4_DESMD</name>
<reference evidence="7" key="2">
    <citation type="submission" date="2012-08" db="EMBL/GenBank/DDBJ databases">
        <title>Finished genome of Desulfosporosinus meridiei DSM 13257.</title>
        <authorList>
            <person name="Huntemann M."/>
            <person name="Wei C.-L."/>
            <person name="Han J."/>
            <person name="Detter J.C."/>
            <person name="Han C."/>
            <person name="Davenport K."/>
            <person name="Daligault H."/>
            <person name="Erkkila T."/>
            <person name="Gu W."/>
            <person name="Munk A.C.C."/>
            <person name="Teshima H."/>
            <person name="Xu Y."/>
            <person name="Chain P."/>
            <person name="Tapia R."/>
            <person name="Chen A."/>
            <person name="Krypides N."/>
            <person name="Mavromatis K."/>
            <person name="Markowitz V."/>
            <person name="Szeto E."/>
            <person name="Ivanova N."/>
            <person name="Mikhailova N."/>
            <person name="Ovchinnikova G."/>
            <person name="Pagani I."/>
            <person name="Pati A."/>
            <person name="Goodwin L."/>
            <person name="Peters L."/>
            <person name="Pitluck S."/>
            <person name="Woyke T."/>
            <person name="Pester M."/>
            <person name="Spring S."/>
            <person name="Ollivier B."/>
            <person name="Rattei T."/>
            <person name="Klenk H.-P."/>
            <person name="Wagner M."/>
            <person name="Loy A."/>
        </authorList>
    </citation>
    <scope>NUCLEOTIDE SEQUENCE [LARGE SCALE GENOMIC DNA]</scope>
    <source>
        <strain evidence="7">ATCC BAA-275 / DSM 13257 / NCIMB 13706 / S10</strain>
    </source>
</reference>
<evidence type="ECO:0000256" key="1">
    <source>
        <dbReference type="ARBA" id="ARBA00022485"/>
    </source>
</evidence>
<accession>J7ITJ4</accession>
<dbReference type="GO" id="GO:0051539">
    <property type="term" value="F:4 iron, 4 sulfur cluster binding"/>
    <property type="evidence" value="ECO:0007669"/>
    <property type="project" value="UniProtKB-KW"/>
</dbReference>
<dbReference type="PANTHER" id="PTHR43687">
    <property type="entry name" value="ADENYLYLSULFATE REDUCTASE, BETA SUBUNIT"/>
    <property type="match status" value="1"/>
</dbReference>
<protein>
    <recommendedName>
        <fullName evidence="5">4Fe-4S ferredoxin-type domain-containing protein</fullName>
    </recommendedName>
</protein>
<keyword evidence="1" id="KW-0004">4Fe-4S</keyword>
<dbReference type="InterPro" id="IPR050572">
    <property type="entry name" value="Fe-S_Ferredoxin"/>
</dbReference>
<sequence>MRAKVVLKFCPDYTADVEKSLREGLLEWGGMSTFVKPGQKVLLKVNLLMKKRPEEAVTTHPSVVEAVVRLVQEAGGIAIIGDSPGGPYTVNALQAIYSKSGLREVAERTGAILNEDVGQTTIQYPEGKIVKSLTVTNCVLNADVVIPISKLKTHGMMTFTGGVKILFGVIPGLLKAEYHLKMFKISDFADLLVDIASWVNPSLNIMDGIVGMEGDGPSAGNPRNVGALLMSTDPYALDTVAADLIGLKPEKVPTLMAARERGFISRLNELDLAGDPRSLWRIENFKIPKAVSTNFLDMFPMPQGVKDFVMNRLRPLPMFEHDKCVGCRDCLNNCPPKALTMNESQRPIVDLQACIRCFCCQELCPHHAVKLYKPWLGRKLIK</sequence>
<dbReference type="SUPFAM" id="SSF54862">
    <property type="entry name" value="4Fe-4S ferredoxins"/>
    <property type="match status" value="1"/>
</dbReference>
<dbReference type="Gene3D" id="3.30.70.20">
    <property type="match status" value="1"/>
</dbReference>
<gene>
    <name evidence="6" type="ordered locus">Desmer_0359</name>
</gene>
<evidence type="ECO:0000256" key="3">
    <source>
        <dbReference type="ARBA" id="ARBA00023004"/>
    </source>
</evidence>
<dbReference type="OrthoDB" id="9807879at2"/>
<proteinExistence type="predicted"/>
<keyword evidence="3" id="KW-0408">Iron</keyword>
<evidence type="ECO:0000313" key="6">
    <source>
        <dbReference type="EMBL" id="AFQ42418.1"/>
    </source>
</evidence>
<reference evidence="6 7" key="1">
    <citation type="journal article" date="2012" name="J. Bacteriol.">
        <title>Complete genome sequences of Desulfosporosinus orientis DSM765T, Desulfosporosinus youngiae DSM17734T, Desulfosporosinus meridiei DSM13257T, and Desulfosporosinus acidiphilus DSM22704T.</title>
        <authorList>
            <person name="Pester M."/>
            <person name="Brambilla E."/>
            <person name="Alazard D."/>
            <person name="Rattei T."/>
            <person name="Weinmaier T."/>
            <person name="Han J."/>
            <person name="Lucas S."/>
            <person name="Lapidus A."/>
            <person name="Cheng J.F."/>
            <person name="Goodwin L."/>
            <person name="Pitluck S."/>
            <person name="Peters L."/>
            <person name="Ovchinnikova G."/>
            <person name="Teshima H."/>
            <person name="Detter J.C."/>
            <person name="Han C.S."/>
            <person name="Tapia R."/>
            <person name="Land M.L."/>
            <person name="Hauser L."/>
            <person name="Kyrpides N.C."/>
            <person name="Ivanova N.N."/>
            <person name="Pagani I."/>
            <person name="Huntmann M."/>
            <person name="Wei C.L."/>
            <person name="Davenport K.W."/>
            <person name="Daligault H."/>
            <person name="Chain P.S."/>
            <person name="Chen A."/>
            <person name="Mavromatis K."/>
            <person name="Markowitz V."/>
            <person name="Szeto E."/>
            <person name="Mikhailova N."/>
            <person name="Pati A."/>
            <person name="Wagner M."/>
            <person name="Woyke T."/>
            <person name="Ollivier B."/>
            <person name="Klenk H.P."/>
            <person name="Spring S."/>
            <person name="Loy A."/>
        </authorList>
    </citation>
    <scope>NUCLEOTIDE SEQUENCE [LARGE SCALE GENOMIC DNA]</scope>
    <source>
        <strain evidence="7">ATCC BAA-275 / DSM 13257 / NCIMB 13706 / S10</strain>
    </source>
</reference>
<keyword evidence="7" id="KW-1185">Reference proteome</keyword>